<proteinExistence type="predicted"/>
<dbReference type="FunFam" id="3.30.70.270:FF:000001">
    <property type="entry name" value="Diguanylate cyclase domain protein"/>
    <property type="match status" value="1"/>
</dbReference>
<dbReference type="EMBL" id="NVQR01000124">
    <property type="protein sequence ID" value="PCH59298.1"/>
    <property type="molecule type" value="Genomic_DNA"/>
</dbReference>
<protein>
    <recommendedName>
        <fullName evidence="2">diguanylate cyclase</fullName>
        <ecNumber evidence="2">2.7.7.65</ecNumber>
    </recommendedName>
</protein>
<evidence type="ECO:0000313" key="6">
    <source>
        <dbReference type="Proteomes" id="UP000218172"/>
    </source>
</evidence>
<evidence type="ECO:0000256" key="2">
    <source>
        <dbReference type="ARBA" id="ARBA00012528"/>
    </source>
</evidence>
<dbReference type="InterPro" id="IPR043128">
    <property type="entry name" value="Rev_trsase/Diguanyl_cyclase"/>
</dbReference>
<comment type="cofactor">
    <cofactor evidence="1">
        <name>Mg(2+)</name>
        <dbReference type="ChEBI" id="CHEBI:18420"/>
    </cofactor>
</comment>
<dbReference type="Pfam" id="PF00990">
    <property type="entry name" value="GGDEF"/>
    <property type="match status" value="1"/>
</dbReference>
<dbReference type="InterPro" id="IPR029016">
    <property type="entry name" value="GAF-like_dom_sf"/>
</dbReference>
<dbReference type="PANTHER" id="PTHR45138">
    <property type="entry name" value="REGULATORY COMPONENTS OF SENSORY TRANSDUCTION SYSTEM"/>
    <property type="match status" value="1"/>
</dbReference>
<dbReference type="Gene3D" id="3.30.70.270">
    <property type="match status" value="1"/>
</dbReference>
<dbReference type="PROSITE" id="PS50887">
    <property type="entry name" value="GGDEF"/>
    <property type="match status" value="1"/>
</dbReference>
<evidence type="ECO:0000259" key="4">
    <source>
        <dbReference type="PROSITE" id="PS50887"/>
    </source>
</evidence>
<evidence type="ECO:0000256" key="3">
    <source>
        <dbReference type="ARBA" id="ARBA00034247"/>
    </source>
</evidence>
<comment type="caution">
    <text evidence="5">The sequence shown here is derived from an EMBL/GenBank/DDBJ whole genome shotgun (WGS) entry which is preliminary data.</text>
</comment>
<name>A0A2A4MHG4_9GAMM</name>
<dbReference type="InterPro" id="IPR000160">
    <property type="entry name" value="GGDEF_dom"/>
</dbReference>
<dbReference type="EC" id="2.7.7.65" evidence="2"/>
<evidence type="ECO:0000256" key="1">
    <source>
        <dbReference type="ARBA" id="ARBA00001946"/>
    </source>
</evidence>
<dbReference type="InterPro" id="IPR050469">
    <property type="entry name" value="Diguanylate_Cyclase"/>
</dbReference>
<comment type="catalytic activity">
    <reaction evidence="3">
        <text>2 GTP = 3',3'-c-di-GMP + 2 diphosphate</text>
        <dbReference type="Rhea" id="RHEA:24898"/>
        <dbReference type="ChEBI" id="CHEBI:33019"/>
        <dbReference type="ChEBI" id="CHEBI:37565"/>
        <dbReference type="ChEBI" id="CHEBI:58805"/>
        <dbReference type="EC" id="2.7.7.65"/>
    </reaction>
</comment>
<organism evidence="5 6">
    <name type="scientific">SAR86 cluster bacterium</name>
    <dbReference type="NCBI Taxonomy" id="2030880"/>
    <lineage>
        <taxon>Bacteria</taxon>
        <taxon>Pseudomonadati</taxon>
        <taxon>Pseudomonadota</taxon>
        <taxon>Gammaproteobacteria</taxon>
        <taxon>SAR86 cluster</taxon>
    </lineage>
</organism>
<evidence type="ECO:0000313" key="5">
    <source>
        <dbReference type="EMBL" id="PCH59298.1"/>
    </source>
</evidence>
<dbReference type="InterPro" id="IPR029787">
    <property type="entry name" value="Nucleotide_cyclase"/>
</dbReference>
<dbReference type="SUPFAM" id="SSF55781">
    <property type="entry name" value="GAF domain-like"/>
    <property type="match status" value="1"/>
</dbReference>
<accession>A0A2A4MHG4</accession>
<gene>
    <name evidence="5" type="ORF">COC19_07250</name>
</gene>
<dbReference type="Gene3D" id="3.30.450.40">
    <property type="match status" value="1"/>
</dbReference>
<dbReference type="CDD" id="cd01949">
    <property type="entry name" value="GGDEF"/>
    <property type="match status" value="1"/>
</dbReference>
<feature type="domain" description="GGDEF" evidence="4">
    <location>
        <begin position="208"/>
        <end position="349"/>
    </location>
</feature>
<dbReference type="NCBIfam" id="TIGR00254">
    <property type="entry name" value="GGDEF"/>
    <property type="match status" value="1"/>
</dbReference>
<dbReference type="SMART" id="SM00267">
    <property type="entry name" value="GGDEF"/>
    <property type="match status" value="1"/>
</dbReference>
<dbReference type="AlphaFoldDB" id="A0A2A4MHG4"/>
<reference evidence="6" key="1">
    <citation type="submission" date="2017-08" db="EMBL/GenBank/DDBJ databases">
        <title>A dynamic microbial community with high functional redundancy inhabits the cold, oxic subseafloor aquifer.</title>
        <authorList>
            <person name="Tully B.J."/>
            <person name="Wheat C.G."/>
            <person name="Glazer B.T."/>
            <person name="Huber J.A."/>
        </authorList>
    </citation>
    <scope>NUCLEOTIDE SEQUENCE [LARGE SCALE GENOMIC DNA]</scope>
</reference>
<dbReference type="SUPFAM" id="SSF55073">
    <property type="entry name" value="Nucleotide cyclase"/>
    <property type="match status" value="1"/>
</dbReference>
<dbReference type="Proteomes" id="UP000218172">
    <property type="component" value="Unassembled WGS sequence"/>
</dbReference>
<sequence>MQKRFNALFQQAEDNYKSLRLFQSFELELLSAQSLSELFDILLNKSLQHFDLSEVSLLILDPEGLVRELISNESQASDRIFFKDTVKAIQALYPDKAELTLGPVDLIKESEVFCSSTVSRVLVPLIRNGVLIGSFNLGSKKGLRFNASKAVDFLSHMGSIIAVCFESSIGQEKLQRLSLMDVLTKVKNRRGFKLNFEREIARASRSATPLSFLFMDIDLFKKINDEHGHQTGDRALRGIAEAIGSQLRTTDILARYGGEEFAVILPNCQPDDAELLAERIRLKVADLSLYNDENLVYKATISIGLSYWTPPDQNAVDVESVGKLLLSNADTALYQAKREGRNCVRKKLS</sequence>
<dbReference type="PANTHER" id="PTHR45138:SF9">
    <property type="entry name" value="DIGUANYLATE CYCLASE DGCM-RELATED"/>
    <property type="match status" value="1"/>
</dbReference>
<dbReference type="GO" id="GO:0052621">
    <property type="term" value="F:diguanylate cyclase activity"/>
    <property type="evidence" value="ECO:0007669"/>
    <property type="project" value="UniProtKB-EC"/>
</dbReference>